<protein>
    <recommendedName>
        <fullName evidence="3">Lipoprotein LppU</fullName>
    </recommendedName>
</protein>
<dbReference type="EMBL" id="AP022579">
    <property type="protein sequence ID" value="BBX93098.1"/>
    <property type="molecule type" value="Genomic_DNA"/>
</dbReference>
<keyword evidence="2" id="KW-1185">Reference proteome</keyword>
<proteinExistence type="predicted"/>
<gene>
    <name evidence="1" type="ORF">MBOE_47470</name>
</gene>
<sequence>MHADVGVWSPVMVHLRVRWPAVGGAVFAAGALFSGCHSAPAVKTDRAAAVTPNFHSVADVVNRQVKEPTAFTSPSGNVGCYLDASVARCDIRDRSWAPPLRPAGCKYAYGQGMTLSPGRPAEFVCAGDTALGSGAELGYGDSITAGTLRCESADTGITCRDMKTRHGFAISRQAYHLF</sequence>
<dbReference type="Pfam" id="PF20341">
    <property type="entry name" value="DUF6636"/>
    <property type="match status" value="1"/>
</dbReference>
<evidence type="ECO:0008006" key="3">
    <source>
        <dbReference type="Google" id="ProtNLM"/>
    </source>
</evidence>
<organism evidence="1 2">
    <name type="scientific">Mycolicibacterium boenickei</name>
    <dbReference type="NCBI Taxonomy" id="146017"/>
    <lineage>
        <taxon>Bacteria</taxon>
        <taxon>Bacillati</taxon>
        <taxon>Actinomycetota</taxon>
        <taxon>Actinomycetes</taxon>
        <taxon>Mycobacteriales</taxon>
        <taxon>Mycobacteriaceae</taxon>
        <taxon>Mycolicibacterium</taxon>
    </lineage>
</organism>
<evidence type="ECO:0000313" key="2">
    <source>
        <dbReference type="Proteomes" id="UP000466683"/>
    </source>
</evidence>
<reference evidence="1 2" key="1">
    <citation type="journal article" date="2019" name="Emerg. Microbes Infect.">
        <title>Comprehensive subspecies identification of 175 nontuberculous mycobacteria species based on 7547 genomic profiles.</title>
        <authorList>
            <person name="Matsumoto Y."/>
            <person name="Kinjo T."/>
            <person name="Motooka D."/>
            <person name="Nabeya D."/>
            <person name="Jung N."/>
            <person name="Uechi K."/>
            <person name="Horii T."/>
            <person name="Iida T."/>
            <person name="Fujita J."/>
            <person name="Nakamura S."/>
        </authorList>
    </citation>
    <scope>NUCLEOTIDE SEQUENCE [LARGE SCALE GENOMIC DNA]</scope>
    <source>
        <strain evidence="1 2">JCM 15653</strain>
    </source>
</reference>
<dbReference type="InterPro" id="IPR046576">
    <property type="entry name" value="DUF6636"/>
</dbReference>
<evidence type="ECO:0000313" key="1">
    <source>
        <dbReference type="EMBL" id="BBX93098.1"/>
    </source>
</evidence>
<name>A0ABM7J1R4_9MYCO</name>
<accession>A0ABM7J1R4</accession>
<dbReference type="Proteomes" id="UP000466683">
    <property type="component" value="Chromosome"/>
</dbReference>